<accession>A0A939GD09</accession>
<evidence type="ECO:0000313" key="2">
    <source>
        <dbReference type="Proteomes" id="UP000664795"/>
    </source>
</evidence>
<proteinExistence type="predicted"/>
<sequence>MKPKQHKMGRDKQLAVRATQDEIDRLNAICAIRKEKKLNGRSQADVLFMGMTMIELGRHVWDYRQRLANNIQSCITEKQMIRDDAKKRPLFSGQPDYTPDEAEKLRYLDGCKDAYIRMKNEMDDLLTSYNQ</sequence>
<name>A0A939GD09_9BACT</name>
<dbReference type="AlphaFoldDB" id="A0A939GD09"/>
<dbReference type="Proteomes" id="UP000664795">
    <property type="component" value="Unassembled WGS sequence"/>
</dbReference>
<evidence type="ECO:0000313" key="1">
    <source>
        <dbReference type="EMBL" id="MBO0934590.1"/>
    </source>
</evidence>
<reference evidence="1 2" key="1">
    <citation type="submission" date="2021-03" db="EMBL/GenBank/DDBJ databases">
        <title>Fibrella sp. HMF5036 genome sequencing and assembly.</title>
        <authorList>
            <person name="Kang H."/>
            <person name="Kim H."/>
            <person name="Bae S."/>
            <person name="Joh K."/>
        </authorList>
    </citation>
    <scope>NUCLEOTIDE SEQUENCE [LARGE SCALE GENOMIC DNA]</scope>
    <source>
        <strain evidence="1 2">HMF5036</strain>
    </source>
</reference>
<gene>
    <name evidence="1" type="ORF">J2I48_26505</name>
</gene>
<organism evidence="1 2">
    <name type="scientific">Fibrella aquatilis</name>
    <dbReference type="NCBI Taxonomy" id="2817059"/>
    <lineage>
        <taxon>Bacteria</taxon>
        <taxon>Pseudomonadati</taxon>
        <taxon>Bacteroidota</taxon>
        <taxon>Cytophagia</taxon>
        <taxon>Cytophagales</taxon>
        <taxon>Spirosomataceae</taxon>
        <taxon>Fibrella</taxon>
    </lineage>
</organism>
<dbReference type="RefSeq" id="WP_207338556.1">
    <property type="nucleotide sequence ID" value="NZ_JAFMYU010000034.1"/>
</dbReference>
<keyword evidence="2" id="KW-1185">Reference proteome</keyword>
<dbReference type="EMBL" id="JAFMYU010000034">
    <property type="protein sequence ID" value="MBO0934590.1"/>
    <property type="molecule type" value="Genomic_DNA"/>
</dbReference>
<comment type="caution">
    <text evidence="1">The sequence shown here is derived from an EMBL/GenBank/DDBJ whole genome shotgun (WGS) entry which is preliminary data.</text>
</comment>
<protein>
    <submittedName>
        <fullName evidence="1">Uncharacterized protein</fullName>
    </submittedName>
</protein>